<feature type="binding site" evidence="2">
    <location>
        <position position="74"/>
    </location>
    <ligand>
        <name>Cu cation</name>
        <dbReference type="ChEBI" id="CHEBI:23378"/>
    </ligand>
</feature>
<dbReference type="PANTHER" id="PTHR12151:SF8">
    <property type="entry name" value="THIOREDOXIN DOMAIN-CONTAINING PROTEIN"/>
    <property type="match status" value="1"/>
</dbReference>
<comment type="similarity">
    <text evidence="1">Belongs to the SCO1/2 family.</text>
</comment>
<feature type="binding site" evidence="2">
    <location>
        <position position="157"/>
    </location>
    <ligand>
        <name>Cu cation</name>
        <dbReference type="ChEBI" id="CHEBI:23378"/>
    </ligand>
</feature>
<evidence type="ECO:0000313" key="5">
    <source>
        <dbReference type="EMBL" id="KRG82914.1"/>
    </source>
</evidence>
<proteinExistence type="inferred from homology"/>
<keyword evidence="2" id="KW-0186">Copper</keyword>
<feature type="chain" id="PRO_5006396371" evidence="4">
    <location>
        <begin position="24"/>
        <end position="196"/>
    </location>
</feature>
<gene>
    <name evidence="5" type="ORF">ABB34_13470</name>
</gene>
<dbReference type="OrthoDB" id="6335573at2"/>
<dbReference type="Gene3D" id="3.40.30.10">
    <property type="entry name" value="Glutaredoxin"/>
    <property type="match status" value="1"/>
</dbReference>
<keyword evidence="3" id="KW-1015">Disulfide bond</keyword>
<reference evidence="5 6" key="1">
    <citation type="submission" date="2015-05" db="EMBL/GenBank/DDBJ databases">
        <title>Genome sequencing and analysis of members of genus Stenotrophomonas.</title>
        <authorList>
            <person name="Patil P.P."/>
            <person name="Midha S."/>
            <person name="Patil P.B."/>
        </authorList>
    </citation>
    <scope>NUCLEOTIDE SEQUENCE [LARGE SCALE GENOMIC DNA]</scope>
    <source>
        <strain evidence="5 6">JCM 16244</strain>
    </source>
</reference>
<dbReference type="PANTHER" id="PTHR12151">
    <property type="entry name" value="ELECTRON TRANSPORT PROTIN SCO1/SENC FAMILY MEMBER"/>
    <property type="match status" value="1"/>
</dbReference>
<dbReference type="RefSeq" id="WP_057641886.1">
    <property type="nucleotide sequence ID" value="NZ_LDJP01000087.1"/>
</dbReference>
<feature type="disulfide bond" description="Redox-active" evidence="3">
    <location>
        <begin position="70"/>
        <end position="74"/>
    </location>
</feature>
<dbReference type="Pfam" id="PF02630">
    <property type="entry name" value="SCO1-SenC"/>
    <property type="match status" value="1"/>
</dbReference>
<dbReference type="SUPFAM" id="SSF52833">
    <property type="entry name" value="Thioredoxin-like"/>
    <property type="match status" value="1"/>
</dbReference>
<protein>
    <submittedName>
        <fullName evidence="5">Electron transporter SenC</fullName>
    </submittedName>
</protein>
<keyword evidence="2" id="KW-0479">Metal-binding</keyword>
<feature type="binding site" evidence="2">
    <location>
        <position position="70"/>
    </location>
    <ligand>
        <name>Cu cation</name>
        <dbReference type="ChEBI" id="CHEBI:23378"/>
    </ligand>
</feature>
<keyword evidence="4" id="KW-0732">Signal</keyword>
<dbReference type="AlphaFoldDB" id="A0A0R0DW69"/>
<sequence length="196" mass="21058">MKSSSLLLALALGMAALASPVRAADTTAPALPGQSLYHLQAGFTDQDGHALQWHDLRGRPQLVSMLYTNCHLMCPLIVENAKGVQKQLTPAQREKLGIAMLSLDPARDTPAVMADMAGRHRVGDGWRFLQPDADDVPALANVLDVRYRFREDGSINHTSALVLLDADGRILARSEVSSAVPDPAFIDDVRKALAGG</sequence>
<dbReference type="Proteomes" id="UP000050940">
    <property type="component" value="Unassembled WGS sequence"/>
</dbReference>
<dbReference type="InterPro" id="IPR003782">
    <property type="entry name" value="SCO1/SenC"/>
</dbReference>
<organism evidence="5 6">
    <name type="scientific">Stenotrophomonas daejeonensis</name>
    <dbReference type="NCBI Taxonomy" id="659018"/>
    <lineage>
        <taxon>Bacteria</taxon>
        <taxon>Pseudomonadati</taxon>
        <taxon>Pseudomonadota</taxon>
        <taxon>Gammaproteobacteria</taxon>
        <taxon>Lysobacterales</taxon>
        <taxon>Lysobacteraceae</taxon>
        <taxon>Stenotrophomonas</taxon>
    </lineage>
</organism>
<dbReference type="EMBL" id="LDJP01000087">
    <property type="protein sequence ID" value="KRG82914.1"/>
    <property type="molecule type" value="Genomic_DNA"/>
</dbReference>
<comment type="caution">
    <text evidence="5">The sequence shown here is derived from an EMBL/GenBank/DDBJ whole genome shotgun (WGS) entry which is preliminary data.</text>
</comment>
<keyword evidence="6" id="KW-1185">Reference proteome</keyword>
<feature type="signal peptide" evidence="4">
    <location>
        <begin position="1"/>
        <end position="23"/>
    </location>
</feature>
<evidence type="ECO:0000256" key="4">
    <source>
        <dbReference type="SAM" id="SignalP"/>
    </source>
</evidence>
<evidence type="ECO:0000313" key="6">
    <source>
        <dbReference type="Proteomes" id="UP000050940"/>
    </source>
</evidence>
<name>A0A0R0DW69_9GAMM</name>
<dbReference type="STRING" id="659018.ABB34_13470"/>
<evidence type="ECO:0000256" key="1">
    <source>
        <dbReference type="ARBA" id="ARBA00010996"/>
    </source>
</evidence>
<accession>A0A0R0DW69</accession>
<evidence type="ECO:0000256" key="2">
    <source>
        <dbReference type="PIRSR" id="PIRSR603782-1"/>
    </source>
</evidence>
<dbReference type="InterPro" id="IPR036249">
    <property type="entry name" value="Thioredoxin-like_sf"/>
</dbReference>
<dbReference type="PATRIC" id="fig|659018.3.peg.2910"/>
<evidence type="ECO:0000256" key="3">
    <source>
        <dbReference type="PIRSR" id="PIRSR603782-2"/>
    </source>
</evidence>
<dbReference type="CDD" id="cd02968">
    <property type="entry name" value="SCO"/>
    <property type="match status" value="1"/>
</dbReference>
<dbReference type="GO" id="GO:0046872">
    <property type="term" value="F:metal ion binding"/>
    <property type="evidence" value="ECO:0007669"/>
    <property type="project" value="UniProtKB-KW"/>
</dbReference>